<dbReference type="PROSITE" id="PS01015">
    <property type="entry name" value="RIBOSOMAL_L19"/>
    <property type="match status" value="1"/>
</dbReference>
<dbReference type="InterPro" id="IPR008991">
    <property type="entry name" value="Translation_prot_SH3-like_sf"/>
</dbReference>
<dbReference type="InterPro" id="IPR001857">
    <property type="entry name" value="Ribosomal_bL19"/>
</dbReference>
<evidence type="ECO:0000313" key="5">
    <source>
        <dbReference type="EMBL" id="OGY09692.1"/>
    </source>
</evidence>
<dbReference type="PRINTS" id="PR00061">
    <property type="entry name" value="RIBOSOMALL19"/>
</dbReference>
<dbReference type="PIRSF" id="PIRSF002191">
    <property type="entry name" value="Ribosomal_L19"/>
    <property type="match status" value="1"/>
</dbReference>
<accession>A0A1G1V2S4</accession>
<dbReference type="GO" id="GO:0006412">
    <property type="term" value="P:translation"/>
    <property type="evidence" value="ECO:0007669"/>
    <property type="project" value="InterPro"/>
</dbReference>
<proteinExistence type="inferred from homology"/>
<dbReference type="Proteomes" id="UP000177967">
    <property type="component" value="Unassembled WGS sequence"/>
</dbReference>
<dbReference type="STRING" id="1797513.A2782_03160"/>
<sequence>MSLSVTHKNNTFNVGDTIRVWQTIKEQTAKGGERTRLQAFEGIVIASRGHGDNKSFTVRRAAVGGIGVERIFPVNSPLIDRVDVTNRGIVRRSKLYYLRQKSSREVAEVTKRYARLKAAQTSAAKKSK</sequence>
<gene>
    <name evidence="5" type="ORF">A2782_03160</name>
</gene>
<evidence type="ECO:0000313" key="6">
    <source>
        <dbReference type="Proteomes" id="UP000177967"/>
    </source>
</evidence>
<comment type="caution">
    <text evidence="5">The sequence shown here is derived from an EMBL/GenBank/DDBJ whole genome shotgun (WGS) entry which is preliminary data.</text>
</comment>
<dbReference type="AlphaFoldDB" id="A0A1G1V2S4"/>
<name>A0A1G1V2S4_9BACT</name>
<evidence type="ECO:0000256" key="2">
    <source>
        <dbReference type="ARBA" id="ARBA00022980"/>
    </source>
</evidence>
<dbReference type="GO" id="GO:0022625">
    <property type="term" value="C:cytosolic large ribosomal subunit"/>
    <property type="evidence" value="ECO:0007669"/>
    <property type="project" value="TreeGrafter"/>
</dbReference>
<dbReference type="Pfam" id="PF01245">
    <property type="entry name" value="Ribosomal_L19"/>
    <property type="match status" value="1"/>
</dbReference>
<keyword evidence="2 5" id="KW-0689">Ribosomal protein</keyword>
<protein>
    <recommendedName>
        <fullName evidence="4">50S ribosomal protein L19</fullName>
    </recommendedName>
</protein>
<dbReference type="PANTHER" id="PTHR15680">
    <property type="entry name" value="RIBOSOMAL PROTEIN L19"/>
    <property type="match status" value="1"/>
</dbReference>
<comment type="similarity">
    <text evidence="1 4">Belongs to the bacterial ribosomal protein bL19 family.</text>
</comment>
<evidence type="ECO:0000256" key="4">
    <source>
        <dbReference type="RuleBase" id="RU000559"/>
    </source>
</evidence>
<dbReference type="GO" id="GO:0003735">
    <property type="term" value="F:structural constituent of ribosome"/>
    <property type="evidence" value="ECO:0007669"/>
    <property type="project" value="InterPro"/>
</dbReference>
<keyword evidence="3 4" id="KW-0687">Ribonucleoprotein</keyword>
<dbReference type="Gene3D" id="2.30.30.790">
    <property type="match status" value="1"/>
</dbReference>
<comment type="function">
    <text evidence="4">This protein is located at the 30S-50S ribosomal subunit interface and may play a role in the structure and function of the aminoacyl-tRNA binding site.</text>
</comment>
<organism evidence="5 6">
    <name type="scientific">Candidatus Blackburnbacteria bacterium RIFCSPHIGHO2_01_FULL_43_15b</name>
    <dbReference type="NCBI Taxonomy" id="1797513"/>
    <lineage>
        <taxon>Bacteria</taxon>
        <taxon>Candidatus Blackburniibacteriota</taxon>
    </lineage>
</organism>
<dbReference type="SUPFAM" id="SSF50104">
    <property type="entry name" value="Translation proteins SH3-like domain"/>
    <property type="match status" value="1"/>
</dbReference>
<dbReference type="NCBIfam" id="TIGR01024">
    <property type="entry name" value="rplS_bact"/>
    <property type="match status" value="1"/>
</dbReference>
<reference evidence="5 6" key="1">
    <citation type="journal article" date="2016" name="Nat. Commun.">
        <title>Thousands of microbial genomes shed light on interconnected biogeochemical processes in an aquifer system.</title>
        <authorList>
            <person name="Anantharaman K."/>
            <person name="Brown C.T."/>
            <person name="Hug L.A."/>
            <person name="Sharon I."/>
            <person name="Castelle C.J."/>
            <person name="Probst A.J."/>
            <person name="Thomas B.C."/>
            <person name="Singh A."/>
            <person name="Wilkins M.J."/>
            <person name="Karaoz U."/>
            <person name="Brodie E.L."/>
            <person name="Williams K.H."/>
            <person name="Hubbard S.S."/>
            <person name="Banfield J.F."/>
        </authorList>
    </citation>
    <scope>NUCLEOTIDE SEQUENCE [LARGE SCALE GENOMIC DNA]</scope>
</reference>
<dbReference type="InterPro" id="IPR038657">
    <property type="entry name" value="Ribosomal_bL19_sf"/>
</dbReference>
<dbReference type="InterPro" id="IPR018257">
    <property type="entry name" value="Ribosomal_bL19_CS"/>
</dbReference>
<dbReference type="PANTHER" id="PTHR15680:SF9">
    <property type="entry name" value="LARGE RIBOSOMAL SUBUNIT PROTEIN BL19M"/>
    <property type="match status" value="1"/>
</dbReference>
<evidence type="ECO:0000256" key="3">
    <source>
        <dbReference type="ARBA" id="ARBA00023274"/>
    </source>
</evidence>
<evidence type="ECO:0000256" key="1">
    <source>
        <dbReference type="ARBA" id="ARBA00005781"/>
    </source>
</evidence>
<dbReference type="EMBL" id="MHBW01000006">
    <property type="protein sequence ID" value="OGY09692.1"/>
    <property type="molecule type" value="Genomic_DNA"/>
</dbReference>